<evidence type="ECO:0000313" key="2">
    <source>
        <dbReference type="Proteomes" id="UP000077266"/>
    </source>
</evidence>
<dbReference type="EMBL" id="KV426194">
    <property type="protein sequence ID" value="KZV85254.1"/>
    <property type="molecule type" value="Genomic_DNA"/>
</dbReference>
<protein>
    <submittedName>
        <fullName evidence="1">Uncharacterized protein</fullName>
    </submittedName>
</protein>
<organism evidence="1 2">
    <name type="scientific">Exidia glandulosa HHB12029</name>
    <dbReference type="NCBI Taxonomy" id="1314781"/>
    <lineage>
        <taxon>Eukaryota</taxon>
        <taxon>Fungi</taxon>
        <taxon>Dikarya</taxon>
        <taxon>Basidiomycota</taxon>
        <taxon>Agaricomycotina</taxon>
        <taxon>Agaricomycetes</taxon>
        <taxon>Auriculariales</taxon>
        <taxon>Exidiaceae</taxon>
        <taxon>Exidia</taxon>
    </lineage>
</organism>
<feature type="non-terminal residue" evidence="1">
    <location>
        <position position="1"/>
    </location>
</feature>
<name>A0A165DSF5_EXIGL</name>
<evidence type="ECO:0000313" key="1">
    <source>
        <dbReference type="EMBL" id="KZV85254.1"/>
    </source>
</evidence>
<dbReference type="STRING" id="1314781.A0A165DSF5"/>
<dbReference type="AlphaFoldDB" id="A0A165DSF5"/>
<reference evidence="1 2" key="1">
    <citation type="journal article" date="2016" name="Mol. Biol. Evol.">
        <title>Comparative Genomics of Early-Diverging Mushroom-Forming Fungi Provides Insights into the Origins of Lignocellulose Decay Capabilities.</title>
        <authorList>
            <person name="Nagy L.G."/>
            <person name="Riley R."/>
            <person name="Tritt A."/>
            <person name="Adam C."/>
            <person name="Daum C."/>
            <person name="Floudas D."/>
            <person name="Sun H."/>
            <person name="Yadav J.S."/>
            <person name="Pangilinan J."/>
            <person name="Larsson K.H."/>
            <person name="Matsuura K."/>
            <person name="Barry K."/>
            <person name="Labutti K."/>
            <person name="Kuo R."/>
            <person name="Ohm R.A."/>
            <person name="Bhattacharya S.S."/>
            <person name="Shirouzu T."/>
            <person name="Yoshinaga Y."/>
            <person name="Martin F.M."/>
            <person name="Grigoriev I.V."/>
            <person name="Hibbett D.S."/>
        </authorList>
    </citation>
    <scope>NUCLEOTIDE SEQUENCE [LARGE SCALE GENOMIC DNA]</scope>
    <source>
        <strain evidence="1 2">HHB12029</strain>
    </source>
</reference>
<gene>
    <name evidence="1" type="ORF">EXIGLDRAFT_580325</name>
</gene>
<sequence>KKLFRLDVDDDIWQEDPGLGPQDEGDLPQWQVDRDVREGIIMFLERQRCLEEVERLNAEARALLGWWLEERDVL</sequence>
<dbReference type="InParanoid" id="A0A165DSF5"/>
<keyword evidence="2" id="KW-1185">Reference proteome</keyword>
<dbReference type="Proteomes" id="UP000077266">
    <property type="component" value="Unassembled WGS sequence"/>
</dbReference>
<proteinExistence type="predicted"/>
<accession>A0A165DSF5</accession>
<dbReference type="OrthoDB" id="3259165at2759"/>
<feature type="non-terminal residue" evidence="1">
    <location>
        <position position="74"/>
    </location>
</feature>